<dbReference type="Proteomes" id="UP001386955">
    <property type="component" value="Unassembled WGS sequence"/>
</dbReference>
<proteinExistence type="predicted"/>
<evidence type="ECO:0000313" key="1">
    <source>
        <dbReference type="EMBL" id="KAK7410023.1"/>
    </source>
</evidence>
<reference evidence="1 2" key="1">
    <citation type="submission" date="2024-01" db="EMBL/GenBank/DDBJ databases">
        <title>The genomes of 5 underutilized Papilionoideae crops provide insights into root nodulation and disease resistanc.</title>
        <authorList>
            <person name="Jiang F."/>
        </authorList>
    </citation>
    <scope>NUCLEOTIDE SEQUENCE [LARGE SCALE GENOMIC DNA]</scope>
    <source>
        <strain evidence="1">DUOXIRENSHENG_FW03</strain>
        <tissue evidence="1">Leaves</tissue>
    </source>
</reference>
<sequence>MGMNLVLLETDDSKDILEYLYVNMEWVWSWFGEIYQRRPSLVDTERLVWVKCFGISAQVWGTNFFQMLTSPFGEFMRMNEAMKRMERYDISRWVISMPSKEVINLVYRVQNELFYEIKIQEEGVLDEKEEALSEVIVVRVQIVTTWGLLEALVESNSKTVIHLIQ</sequence>
<evidence type="ECO:0000313" key="2">
    <source>
        <dbReference type="Proteomes" id="UP001386955"/>
    </source>
</evidence>
<dbReference type="AlphaFoldDB" id="A0AAN9T0F8"/>
<gene>
    <name evidence="1" type="ORF">VNO78_00491</name>
</gene>
<keyword evidence="2" id="KW-1185">Reference proteome</keyword>
<protein>
    <recommendedName>
        <fullName evidence="3">DUF4283 domain-containing protein</fullName>
    </recommendedName>
</protein>
<comment type="caution">
    <text evidence="1">The sequence shown here is derived from an EMBL/GenBank/DDBJ whole genome shotgun (WGS) entry which is preliminary data.</text>
</comment>
<accession>A0AAN9T0F8</accession>
<organism evidence="1 2">
    <name type="scientific">Psophocarpus tetragonolobus</name>
    <name type="common">Winged bean</name>
    <name type="synonym">Dolichos tetragonolobus</name>
    <dbReference type="NCBI Taxonomy" id="3891"/>
    <lineage>
        <taxon>Eukaryota</taxon>
        <taxon>Viridiplantae</taxon>
        <taxon>Streptophyta</taxon>
        <taxon>Embryophyta</taxon>
        <taxon>Tracheophyta</taxon>
        <taxon>Spermatophyta</taxon>
        <taxon>Magnoliopsida</taxon>
        <taxon>eudicotyledons</taxon>
        <taxon>Gunneridae</taxon>
        <taxon>Pentapetalae</taxon>
        <taxon>rosids</taxon>
        <taxon>fabids</taxon>
        <taxon>Fabales</taxon>
        <taxon>Fabaceae</taxon>
        <taxon>Papilionoideae</taxon>
        <taxon>50 kb inversion clade</taxon>
        <taxon>NPAAA clade</taxon>
        <taxon>indigoferoid/millettioid clade</taxon>
        <taxon>Phaseoleae</taxon>
        <taxon>Psophocarpus</taxon>
    </lineage>
</organism>
<evidence type="ECO:0008006" key="3">
    <source>
        <dbReference type="Google" id="ProtNLM"/>
    </source>
</evidence>
<dbReference type="EMBL" id="JAYMYS010000001">
    <property type="protein sequence ID" value="KAK7410023.1"/>
    <property type="molecule type" value="Genomic_DNA"/>
</dbReference>
<name>A0AAN9T0F8_PSOTE</name>